<dbReference type="Proteomes" id="UP000814003">
    <property type="component" value="Unassembled WGS sequence"/>
</dbReference>
<evidence type="ECO:0008006" key="3">
    <source>
        <dbReference type="Google" id="ProtNLM"/>
    </source>
</evidence>
<reference evidence="1 2" key="1">
    <citation type="submission" date="2019-11" db="EMBL/GenBank/DDBJ databases">
        <title>Epiphytic Pseudomonas syringae from cherry orchards.</title>
        <authorList>
            <person name="Hulin M.T."/>
        </authorList>
    </citation>
    <scope>NUCLEOTIDE SEQUENCE [LARGE SCALE GENOMIC DNA]</scope>
    <source>
        <strain evidence="1 2">PA-6-5B</strain>
    </source>
</reference>
<sequence>MTAVFGHFNSRKNYDGTSGGSTWREGFIKYGLSGDQALGGNGTAYGAFALLSSATWGDGDPSGNALGSERTTKIEDAYLGWRSGDLFPALGKDGIDMSGGRQVVKLGRGFLINDDGLNLGKGPADGRLNRGGAYYLAARHAFDRTAVLRLGGQDGLHGSLMWLKSDNRVQAETELAAGTLDYTARAGTLGLTWVHGIDVNEQWASDFQRQRKGMNVYSVRGEGDGGIQNVSLAFEYAWQDKDAGPEKAWYGEAGYTFADTTWRPKVSYRYTRYSQQWDALFTGFSMGYGTWFQGEVAGNFAGPFNTNTRIQHVGLKASPLENLTLGVLYFDYDTLRKRNALNLDARELDMYLEWAVNPHLIATPLVGVYQPKQDSTSGGNQVGGNGTNLYSQLTLIMPF</sequence>
<evidence type="ECO:0000313" key="2">
    <source>
        <dbReference type="Proteomes" id="UP000814003"/>
    </source>
</evidence>
<organism evidence="1 2">
    <name type="scientific">Pseudomonas gessardii</name>
    <dbReference type="NCBI Taxonomy" id="78544"/>
    <lineage>
        <taxon>Bacteria</taxon>
        <taxon>Pseudomonadati</taxon>
        <taxon>Pseudomonadota</taxon>
        <taxon>Gammaproteobacteria</taxon>
        <taxon>Pseudomonadales</taxon>
        <taxon>Pseudomonadaceae</taxon>
        <taxon>Pseudomonas</taxon>
    </lineage>
</organism>
<keyword evidence="2" id="KW-1185">Reference proteome</keyword>
<protein>
    <recommendedName>
        <fullName evidence="3">Alginate export domain-containing protein</fullName>
    </recommendedName>
</protein>
<proteinExistence type="predicted"/>
<gene>
    <name evidence="1" type="ORF">GIW56_20185</name>
</gene>
<dbReference type="EMBL" id="WKED01000042">
    <property type="protein sequence ID" value="MCF5109154.1"/>
    <property type="molecule type" value="Genomic_DNA"/>
</dbReference>
<name>A0ABS9F9X6_9PSED</name>
<comment type="caution">
    <text evidence="1">The sequence shown here is derived from an EMBL/GenBank/DDBJ whole genome shotgun (WGS) entry which is preliminary data.</text>
</comment>
<evidence type="ECO:0000313" key="1">
    <source>
        <dbReference type="EMBL" id="MCF5109154.1"/>
    </source>
</evidence>
<accession>A0ABS9F9X6</accession>